<gene>
    <name evidence="6" type="ORF">DBRI1063_LOCUS18805</name>
</gene>
<name>A0A7S2EN58_9STRA</name>
<evidence type="ECO:0000256" key="2">
    <source>
        <dbReference type="ARBA" id="ARBA00012502"/>
    </source>
</evidence>
<comment type="similarity">
    <text evidence="1">Belongs to the MsrA Met sulfoxide reductase family.</text>
</comment>
<proteinExistence type="inferred from homology"/>
<protein>
    <recommendedName>
        <fullName evidence="2">peptide-methionine (S)-S-oxide reductase</fullName>
        <ecNumber evidence="2">1.8.4.11</ecNumber>
    </recommendedName>
    <alternativeName>
        <fullName evidence="4">Peptide-methionine (S)-S-oxide reductase</fullName>
    </alternativeName>
</protein>
<dbReference type="Gene3D" id="3.30.1060.10">
    <property type="entry name" value="Peptide methionine sulphoxide reductase MsrA"/>
    <property type="match status" value="1"/>
</dbReference>
<dbReference type="InterPro" id="IPR036509">
    <property type="entry name" value="Met_Sox_Rdtase_MsrA_sf"/>
</dbReference>
<sequence>MDGVIRTVVGYTGGKEKNPTYRKIKDSTESILIEYNPDIITFEDIIAEWSRMHAPDSQSWSRQYRSAIFYVDEEQKRIAEETVNALKGGSKGKKIYTDIEPVSAFYRAEEYHQDYYRKQRG</sequence>
<dbReference type="PANTHER" id="PTHR43774">
    <property type="entry name" value="PEPTIDE METHIONINE SULFOXIDE REDUCTASE"/>
    <property type="match status" value="1"/>
</dbReference>
<reference evidence="6" key="1">
    <citation type="submission" date="2021-01" db="EMBL/GenBank/DDBJ databases">
        <authorList>
            <person name="Corre E."/>
            <person name="Pelletier E."/>
            <person name="Niang G."/>
            <person name="Scheremetjew M."/>
            <person name="Finn R."/>
            <person name="Kale V."/>
            <person name="Holt S."/>
            <person name="Cochrane G."/>
            <person name="Meng A."/>
            <person name="Brown T."/>
            <person name="Cohen L."/>
        </authorList>
    </citation>
    <scope>NUCLEOTIDE SEQUENCE</scope>
    <source>
        <strain evidence="6">Pop2</strain>
    </source>
</reference>
<dbReference type="SUPFAM" id="SSF55068">
    <property type="entry name" value="Peptide methionine sulfoxide reductase"/>
    <property type="match status" value="1"/>
</dbReference>
<dbReference type="EMBL" id="HBGN01029176">
    <property type="protein sequence ID" value="CAD9345351.1"/>
    <property type="molecule type" value="Transcribed_RNA"/>
</dbReference>
<dbReference type="EC" id="1.8.4.11" evidence="2"/>
<dbReference type="AlphaFoldDB" id="A0A7S2EN58"/>
<dbReference type="GO" id="GO:0008113">
    <property type="term" value="F:peptide-methionine (S)-S-oxide reductase activity"/>
    <property type="evidence" value="ECO:0007669"/>
    <property type="project" value="UniProtKB-EC"/>
</dbReference>
<keyword evidence="3" id="KW-0560">Oxidoreductase</keyword>
<evidence type="ECO:0000256" key="3">
    <source>
        <dbReference type="ARBA" id="ARBA00023002"/>
    </source>
</evidence>
<dbReference type="InterPro" id="IPR002569">
    <property type="entry name" value="Met_Sox_Rdtase_MsrA_dom"/>
</dbReference>
<organism evidence="6">
    <name type="scientific">Ditylum brightwellii</name>
    <dbReference type="NCBI Taxonomy" id="49249"/>
    <lineage>
        <taxon>Eukaryota</taxon>
        <taxon>Sar</taxon>
        <taxon>Stramenopiles</taxon>
        <taxon>Ochrophyta</taxon>
        <taxon>Bacillariophyta</taxon>
        <taxon>Mediophyceae</taxon>
        <taxon>Lithodesmiophycidae</taxon>
        <taxon>Lithodesmiales</taxon>
        <taxon>Lithodesmiaceae</taxon>
        <taxon>Ditylum</taxon>
    </lineage>
</organism>
<dbReference type="PANTHER" id="PTHR43774:SF1">
    <property type="entry name" value="PEPTIDE METHIONINE SULFOXIDE REDUCTASE MSRA 2"/>
    <property type="match status" value="1"/>
</dbReference>
<dbReference type="Pfam" id="PF01625">
    <property type="entry name" value="PMSR"/>
    <property type="match status" value="1"/>
</dbReference>
<evidence type="ECO:0000256" key="1">
    <source>
        <dbReference type="ARBA" id="ARBA00005591"/>
    </source>
</evidence>
<evidence type="ECO:0000256" key="4">
    <source>
        <dbReference type="ARBA" id="ARBA00030643"/>
    </source>
</evidence>
<feature type="domain" description="Peptide methionine sulphoxide reductase MsrA" evidence="5">
    <location>
        <begin position="2"/>
        <end position="119"/>
    </location>
</feature>
<accession>A0A7S2EN58</accession>
<evidence type="ECO:0000313" key="6">
    <source>
        <dbReference type="EMBL" id="CAD9345351.1"/>
    </source>
</evidence>
<evidence type="ECO:0000259" key="5">
    <source>
        <dbReference type="Pfam" id="PF01625"/>
    </source>
</evidence>